<feature type="transmembrane region" description="Helical" evidence="1">
    <location>
        <begin position="136"/>
        <end position="158"/>
    </location>
</feature>
<name>A0A9Y1BP46_9ARCH</name>
<dbReference type="Proteomes" id="UP001200513">
    <property type="component" value="Chromosome"/>
</dbReference>
<proteinExistence type="predicted"/>
<evidence type="ECO:0000256" key="1">
    <source>
        <dbReference type="SAM" id="Phobius"/>
    </source>
</evidence>
<feature type="transmembrane region" description="Helical" evidence="1">
    <location>
        <begin position="43"/>
        <end position="68"/>
    </location>
</feature>
<feature type="transmembrane region" description="Helical" evidence="1">
    <location>
        <begin position="80"/>
        <end position="102"/>
    </location>
</feature>
<evidence type="ECO:0000313" key="2">
    <source>
        <dbReference type="EMBL" id="UJG42305.1"/>
    </source>
</evidence>
<keyword evidence="1" id="KW-1133">Transmembrane helix</keyword>
<keyword evidence="1" id="KW-0812">Transmembrane</keyword>
<keyword evidence="1" id="KW-0472">Membrane</keyword>
<sequence>MNSVIKILGEIKMKGDTEQTINKEKTKSETEIKNAQIQAKWDVILLTGFFSSLVFFIIDAIIALIFIFGLKRDAILTLGAFEYILLGEVAIVVIWGACVGNIKQSVVIQKVKEKITKSETINKFTIREATFNAISYYFAGAFLFIYLIVLHKILQILVEIT</sequence>
<gene>
    <name evidence="2" type="ORF">K9W46_07790</name>
</gene>
<reference evidence="2" key="1">
    <citation type="journal article" date="2022" name="Nat. Microbiol.">
        <title>Unique mobile elements and scalable gene flow at the prokaryote-eukaryote boundary revealed by circularized Asgard archaea genomes.</title>
        <authorList>
            <person name="Wu F."/>
            <person name="Speth D.R."/>
            <person name="Philosof A."/>
            <person name="Cremiere A."/>
            <person name="Narayanan A."/>
            <person name="Barco R.A."/>
            <person name="Connon S.A."/>
            <person name="Amend J.P."/>
            <person name="Antoshechkin I.A."/>
            <person name="Orphan V.J."/>
        </authorList>
    </citation>
    <scope>NUCLEOTIDE SEQUENCE</scope>
    <source>
        <strain evidence="2">PR6</strain>
    </source>
</reference>
<organism evidence="2">
    <name type="scientific">Candidatus Heimdallarchaeum endolithica</name>
    <dbReference type="NCBI Taxonomy" id="2876572"/>
    <lineage>
        <taxon>Archaea</taxon>
        <taxon>Promethearchaeati</taxon>
        <taxon>Candidatus Heimdallarchaeota</taxon>
        <taxon>Candidatus Heimdallarchaeia (ex Rinke et al. 2021) (nom. nud.)</taxon>
        <taxon>Candidatus Heimdallarchaeales</taxon>
        <taxon>Candidatus Heimdallarchaeaceae</taxon>
        <taxon>Candidatus Heimdallarchaeum</taxon>
    </lineage>
</organism>
<dbReference type="AlphaFoldDB" id="A0A9Y1BP46"/>
<accession>A0A9Y1BP46</accession>
<protein>
    <submittedName>
        <fullName evidence="2">Uncharacterized protein</fullName>
    </submittedName>
</protein>
<dbReference type="EMBL" id="CP084167">
    <property type="protein sequence ID" value="UJG42305.1"/>
    <property type="molecule type" value="Genomic_DNA"/>
</dbReference>